<evidence type="ECO:0000256" key="3">
    <source>
        <dbReference type="ARBA" id="ARBA00022801"/>
    </source>
</evidence>
<dbReference type="InterPro" id="IPR003593">
    <property type="entry name" value="AAA+_ATPase"/>
</dbReference>
<dbReference type="EMBL" id="MN740765">
    <property type="protein sequence ID" value="QHS82345.1"/>
    <property type="molecule type" value="Genomic_DNA"/>
</dbReference>
<feature type="domain" description="AAA+ ATPase" evidence="9">
    <location>
        <begin position="16"/>
        <end position="185"/>
    </location>
</feature>
<dbReference type="SUPFAM" id="SSF52540">
    <property type="entry name" value="P-loop containing nucleoside triphosphate hydrolases"/>
    <property type="match status" value="2"/>
</dbReference>
<protein>
    <recommendedName>
        <fullName evidence="9">AAA+ ATPase domain-containing protein</fullName>
    </recommendedName>
</protein>
<keyword evidence="8" id="KW-0413">Isomerase</keyword>
<accession>A0A6C0ASU9</accession>
<evidence type="ECO:0000256" key="8">
    <source>
        <dbReference type="ARBA" id="ARBA00023235"/>
    </source>
</evidence>
<keyword evidence="4" id="KW-0347">Helicase</keyword>
<keyword evidence="7" id="KW-0234">DNA repair</keyword>
<dbReference type="InterPro" id="IPR051055">
    <property type="entry name" value="PIF1_helicase"/>
</dbReference>
<evidence type="ECO:0000256" key="6">
    <source>
        <dbReference type="ARBA" id="ARBA00023125"/>
    </source>
</evidence>
<keyword evidence="2" id="KW-0227">DNA damage</keyword>
<dbReference type="GO" id="GO:0000723">
    <property type="term" value="P:telomere maintenance"/>
    <property type="evidence" value="ECO:0007669"/>
    <property type="project" value="InterPro"/>
</dbReference>
<dbReference type="SMART" id="SM00382">
    <property type="entry name" value="AAA"/>
    <property type="match status" value="1"/>
</dbReference>
<dbReference type="Pfam" id="PF21530">
    <property type="entry name" value="Pif1_2B_dom"/>
    <property type="match status" value="1"/>
</dbReference>
<dbReference type="GO" id="GO:0003678">
    <property type="term" value="F:DNA helicase activity"/>
    <property type="evidence" value="ECO:0007669"/>
    <property type="project" value="InterPro"/>
</dbReference>
<dbReference type="CDD" id="cd18809">
    <property type="entry name" value="SF1_C_RecD"/>
    <property type="match status" value="1"/>
</dbReference>
<dbReference type="Gene3D" id="3.40.50.300">
    <property type="entry name" value="P-loop containing nucleotide triphosphate hydrolases"/>
    <property type="match status" value="1"/>
</dbReference>
<sequence>MELSLEQRIAFDKYVQGNNIFITGPGGTGKSALIKTIYKHAFSQFKNIQVTALTGCASVLLNCKAKTLHSWAGIGLGAGTIDQLVTKIKKNKFSKAAWRQTDVLVVDEVSMLSLKLFDLLNNIGKAVRGNQKPFGGIQVIFSGDFFQLPPVGDKEDPDTQRFCFESDDWNSVFHRNCQIQLVKIFRQTDDTYSTILNQIREGKIKRRSNDLLLQYVGRPLDPNLIAEPTKLYPTRNKVENINNTKMSALPGEIKEYNIKYLKDLEMTKADRAHRVDFTDKDIQVELDFLANNLICDKEMKLKLGSQVMCIINIQSDTGIEVCNGSQGIVTDFCEITKAPKVKFNNGIERIMVPHVWISDKIPGIGVSQVPLILAWALTIHKSQGATLDAAEIDVGSGIFECGQTYVALSRVKSLEGLYLSSFDASRIKINRKVKDFYESLTLYHSSNEEVYVPIVVEPLVELSKEKYDEEEKQEKQQVINDVKIINL</sequence>
<evidence type="ECO:0000259" key="9">
    <source>
        <dbReference type="SMART" id="SM00382"/>
    </source>
</evidence>
<dbReference type="PANTHER" id="PTHR47642">
    <property type="entry name" value="ATP-DEPENDENT DNA HELICASE"/>
    <property type="match status" value="1"/>
</dbReference>
<dbReference type="CDD" id="cd18037">
    <property type="entry name" value="DEXSc_Pif1_like"/>
    <property type="match status" value="1"/>
</dbReference>
<evidence type="ECO:0000256" key="2">
    <source>
        <dbReference type="ARBA" id="ARBA00022763"/>
    </source>
</evidence>
<dbReference type="InterPro" id="IPR049163">
    <property type="entry name" value="Pif1-like_2B_dom"/>
</dbReference>
<reference evidence="10" key="1">
    <citation type="journal article" date="2020" name="Nature">
        <title>Giant virus diversity and host interactions through global metagenomics.</title>
        <authorList>
            <person name="Schulz F."/>
            <person name="Roux S."/>
            <person name="Paez-Espino D."/>
            <person name="Jungbluth S."/>
            <person name="Walsh D.A."/>
            <person name="Denef V.J."/>
            <person name="McMahon K.D."/>
            <person name="Konstantinidis K.T."/>
            <person name="Eloe-Fadrosh E.A."/>
            <person name="Kyrpides N.C."/>
            <person name="Woyke T."/>
        </authorList>
    </citation>
    <scope>NUCLEOTIDE SEQUENCE</scope>
    <source>
        <strain evidence="10">GVMAG-S-1101165-79</strain>
    </source>
</reference>
<keyword evidence="3" id="KW-0378">Hydrolase</keyword>
<dbReference type="GO" id="GO:0006281">
    <property type="term" value="P:DNA repair"/>
    <property type="evidence" value="ECO:0007669"/>
    <property type="project" value="InterPro"/>
</dbReference>
<evidence type="ECO:0000256" key="4">
    <source>
        <dbReference type="ARBA" id="ARBA00022806"/>
    </source>
</evidence>
<evidence type="ECO:0000256" key="1">
    <source>
        <dbReference type="ARBA" id="ARBA00022741"/>
    </source>
</evidence>
<dbReference type="Pfam" id="PF05970">
    <property type="entry name" value="PIF1"/>
    <property type="match status" value="1"/>
</dbReference>
<dbReference type="InterPro" id="IPR027417">
    <property type="entry name" value="P-loop_NTPase"/>
</dbReference>
<proteinExistence type="predicted"/>
<keyword evidence="5" id="KW-0067">ATP-binding</keyword>
<keyword evidence="6" id="KW-0238">DNA-binding</keyword>
<dbReference type="InterPro" id="IPR010285">
    <property type="entry name" value="DNA_helicase_pif1-like_DEAD"/>
</dbReference>
<evidence type="ECO:0000313" key="10">
    <source>
        <dbReference type="EMBL" id="QHS82345.1"/>
    </source>
</evidence>
<keyword evidence="1" id="KW-0547">Nucleotide-binding</keyword>
<dbReference type="AlphaFoldDB" id="A0A6C0ASU9"/>
<name>A0A6C0ASU9_9ZZZZ</name>
<evidence type="ECO:0000256" key="7">
    <source>
        <dbReference type="ARBA" id="ARBA00023204"/>
    </source>
</evidence>
<organism evidence="10">
    <name type="scientific">viral metagenome</name>
    <dbReference type="NCBI Taxonomy" id="1070528"/>
    <lineage>
        <taxon>unclassified sequences</taxon>
        <taxon>metagenomes</taxon>
        <taxon>organismal metagenomes</taxon>
    </lineage>
</organism>
<dbReference type="PANTHER" id="PTHR47642:SF5">
    <property type="entry name" value="ATP-DEPENDENT DNA HELICASE"/>
    <property type="match status" value="1"/>
</dbReference>
<evidence type="ECO:0000256" key="5">
    <source>
        <dbReference type="ARBA" id="ARBA00022840"/>
    </source>
</evidence>